<gene>
    <name evidence="1" type="ORF">FHR36_007215</name>
</gene>
<dbReference type="RefSeq" id="WP_253804352.1">
    <property type="nucleotide sequence ID" value="NZ_BAAAUB010000131.1"/>
</dbReference>
<dbReference type="EMBL" id="JAMZDX010000008">
    <property type="protein sequence ID" value="MCP2314016.1"/>
    <property type="molecule type" value="Genomic_DNA"/>
</dbReference>
<name>A0ABT1J993_9ACTN</name>
<comment type="caution">
    <text evidence="1">The sequence shown here is derived from an EMBL/GenBank/DDBJ whole genome shotgun (WGS) entry which is preliminary data.</text>
</comment>
<proteinExistence type="predicted"/>
<dbReference type="GO" id="GO:0003746">
    <property type="term" value="F:translation elongation factor activity"/>
    <property type="evidence" value="ECO:0007669"/>
    <property type="project" value="UniProtKB-KW"/>
</dbReference>
<accession>A0ABT1J993</accession>
<dbReference type="Proteomes" id="UP001206483">
    <property type="component" value="Unassembled WGS sequence"/>
</dbReference>
<keyword evidence="1" id="KW-0251">Elongation factor</keyword>
<evidence type="ECO:0000313" key="2">
    <source>
        <dbReference type="Proteomes" id="UP001206483"/>
    </source>
</evidence>
<evidence type="ECO:0000313" key="1">
    <source>
        <dbReference type="EMBL" id="MCP2314016.1"/>
    </source>
</evidence>
<keyword evidence="2" id="KW-1185">Reference proteome</keyword>
<keyword evidence="1" id="KW-0648">Protein biosynthesis</keyword>
<reference evidence="1 2" key="1">
    <citation type="submission" date="2022-06" db="EMBL/GenBank/DDBJ databases">
        <title>Sequencing the genomes of 1000 actinobacteria strains.</title>
        <authorList>
            <person name="Klenk H.-P."/>
        </authorList>
    </citation>
    <scope>NUCLEOTIDE SEQUENCE [LARGE SCALE GENOMIC DNA]</scope>
    <source>
        <strain evidence="1 2">DSM 41656</strain>
    </source>
</reference>
<organism evidence="1 2">
    <name type="scientific">Kitasatospora paracochleata</name>
    <dbReference type="NCBI Taxonomy" id="58354"/>
    <lineage>
        <taxon>Bacteria</taxon>
        <taxon>Bacillati</taxon>
        <taxon>Actinomycetota</taxon>
        <taxon>Actinomycetes</taxon>
        <taxon>Kitasatosporales</taxon>
        <taxon>Streptomycetaceae</taxon>
        <taxon>Kitasatospora</taxon>
    </lineage>
</organism>
<sequence length="71" mass="8032">MAAASDDRYGRHIRFREYADCPRCGYTDLPPGTLKEDETIEIRVCEECGSKIETVPYFTAPPGEATVDFNR</sequence>
<protein>
    <submittedName>
        <fullName evidence="1">Transcription elongation factor Elf1</fullName>
    </submittedName>
</protein>